<name>K6FMS3_9BACT</name>
<keyword evidence="1" id="KW-0732">Signal</keyword>
<organism evidence="2 3">
    <name type="scientific">Solidesulfovibrio magneticus str. Maddingley MBC34</name>
    <dbReference type="NCBI Taxonomy" id="1206767"/>
    <lineage>
        <taxon>Bacteria</taxon>
        <taxon>Pseudomonadati</taxon>
        <taxon>Thermodesulfobacteriota</taxon>
        <taxon>Desulfovibrionia</taxon>
        <taxon>Desulfovibrionales</taxon>
        <taxon>Desulfovibrionaceae</taxon>
        <taxon>Solidesulfovibrio</taxon>
    </lineage>
</organism>
<dbReference type="PATRIC" id="fig|1206767.3.peg.1369"/>
<evidence type="ECO:0000256" key="1">
    <source>
        <dbReference type="SAM" id="SignalP"/>
    </source>
</evidence>
<dbReference type="EMBL" id="ALAO01000109">
    <property type="protein sequence ID" value="EKO39872.1"/>
    <property type="molecule type" value="Genomic_DNA"/>
</dbReference>
<evidence type="ECO:0000313" key="3">
    <source>
        <dbReference type="Proteomes" id="UP000006272"/>
    </source>
</evidence>
<evidence type="ECO:0000313" key="2">
    <source>
        <dbReference type="EMBL" id="EKO39872.1"/>
    </source>
</evidence>
<comment type="caution">
    <text evidence="2">The sequence shown here is derived from an EMBL/GenBank/DDBJ whole genome shotgun (WGS) entry which is preliminary data.</text>
</comment>
<accession>K6FMS3</accession>
<gene>
    <name evidence="2" type="ORF">B193_1404</name>
</gene>
<sequence>MIKQHVVFALLAIAFLLTGTNASLAQTQPAHPAPDVDGEVWMKSSDLEKKAFLYGAGSAFVLEYHLRDKHGQTPSKLVKGWVDGLKDLSWADLSNQIDDYYKHHPDKMQRHVFDVIWHEIIVKNQNN</sequence>
<feature type="signal peptide" evidence="1">
    <location>
        <begin position="1"/>
        <end position="25"/>
    </location>
</feature>
<dbReference type="Proteomes" id="UP000006272">
    <property type="component" value="Unassembled WGS sequence"/>
</dbReference>
<reference evidence="2 3" key="1">
    <citation type="submission" date="2012-07" db="EMBL/GenBank/DDBJ databases">
        <title>Draft genome sequence of Desulfovibrio magneticus str. Maddingley MBC34 obtained from a metagenomic sequence of a methanogenic enrichment isolated from coal-seam formation water in Victoria, Australia.</title>
        <authorList>
            <person name="Greenfield P."/>
            <person name="Hendry P."/>
            <person name="Li D."/>
            <person name="Rosewarne C.P."/>
            <person name="Tran-Dinh N."/>
            <person name="Elbourne L.D.H."/>
            <person name="Paulsen I.T."/>
            <person name="Midgley D.J."/>
        </authorList>
    </citation>
    <scope>NUCLEOTIDE SEQUENCE [LARGE SCALE GENOMIC DNA]</scope>
    <source>
        <strain evidence="3">Maddingley MBC34</strain>
    </source>
</reference>
<feature type="chain" id="PRO_5003891183" evidence="1">
    <location>
        <begin position="26"/>
        <end position="127"/>
    </location>
</feature>
<proteinExistence type="predicted"/>
<protein>
    <submittedName>
        <fullName evidence="2">Uncharacterized protein</fullName>
    </submittedName>
</protein>
<dbReference type="AlphaFoldDB" id="K6FMS3"/>